<dbReference type="InterPro" id="IPR036397">
    <property type="entry name" value="RNaseH_sf"/>
</dbReference>
<keyword evidence="3" id="KW-1185">Reference proteome</keyword>
<comment type="caution">
    <text evidence="2">The sequence shown here is derived from an EMBL/GenBank/DDBJ whole genome shotgun (WGS) entry which is preliminary data.</text>
</comment>
<dbReference type="GO" id="GO:0003676">
    <property type="term" value="F:nucleic acid binding"/>
    <property type="evidence" value="ECO:0007669"/>
    <property type="project" value="InterPro"/>
</dbReference>
<gene>
    <name evidence="2" type="primary">Tf2-9_286</name>
    <name evidence="2" type="ORF">TNCT_200801</name>
</gene>
<dbReference type="Proteomes" id="UP000887116">
    <property type="component" value="Unassembled WGS sequence"/>
</dbReference>
<dbReference type="PANTHER" id="PTHR37984">
    <property type="entry name" value="PROTEIN CBG26694"/>
    <property type="match status" value="1"/>
</dbReference>
<protein>
    <submittedName>
        <fullName evidence="2">Transposon Tf2-9 polyprotein</fullName>
    </submittedName>
</protein>
<evidence type="ECO:0000256" key="1">
    <source>
        <dbReference type="SAM" id="MobiDB-lite"/>
    </source>
</evidence>
<evidence type="ECO:0000313" key="3">
    <source>
        <dbReference type="Proteomes" id="UP000887116"/>
    </source>
</evidence>
<accession>A0A8X6H288</accession>
<reference evidence="2" key="1">
    <citation type="submission" date="2020-07" db="EMBL/GenBank/DDBJ databases">
        <title>Multicomponent nature underlies the extraordinary mechanical properties of spider dragline silk.</title>
        <authorList>
            <person name="Kono N."/>
            <person name="Nakamura H."/>
            <person name="Mori M."/>
            <person name="Yoshida Y."/>
            <person name="Ohtoshi R."/>
            <person name="Malay A.D."/>
            <person name="Moran D.A.P."/>
            <person name="Tomita M."/>
            <person name="Numata K."/>
            <person name="Arakawa K."/>
        </authorList>
    </citation>
    <scope>NUCLEOTIDE SEQUENCE</scope>
</reference>
<dbReference type="PANTHER" id="PTHR37984:SF5">
    <property type="entry name" value="PROTEIN NYNRIN-LIKE"/>
    <property type="match status" value="1"/>
</dbReference>
<proteinExistence type="predicted"/>
<name>A0A8X6H288_TRICU</name>
<organism evidence="2 3">
    <name type="scientific">Trichonephila clavata</name>
    <name type="common">Joro spider</name>
    <name type="synonym">Nephila clavata</name>
    <dbReference type="NCBI Taxonomy" id="2740835"/>
    <lineage>
        <taxon>Eukaryota</taxon>
        <taxon>Metazoa</taxon>
        <taxon>Ecdysozoa</taxon>
        <taxon>Arthropoda</taxon>
        <taxon>Chelicerata</taxon>
        <taxon>Arachnida</taxon>
        <taxon>Araneae</taxon>
        <taxon>Araneomorphae</taxon>
        <taxon>Entelegynae</taxon>
        <taxon>Araneoidea</taxon>
        <taxon>Nephilidae</taxon>
        <taxon>Trichonephila</taxon>
    </lineage>
</organism>
<evidence type="ECO:0000313" key="2">
    <source>
        <dbReference type="EMBL" id="GFR15194.1"/>
    </source>
</evidence>
<dbReference type="InterPro" id="IPR050951">
    <property type="entry name" value="Retrovirus_Pol_polyprotein"/>
</dbReference>
<dbReference type="AlphaFoldDB" id="A0A8X6H288"/>
<feature type="region of interest" description="Disordered" evidence="1">
    <location>
        <begin position="167"/>
        <end position="196"/>
    </location>
</feature>
<dbReference type="SUPFAM" id="SSF53098">
    <property type="entry name" value="Ribonuclease H-like"/>
    <property type="match status" value="1"/>
</dbReference>
<sequence length="222" mass="25188">MHRNGVKHETSAPFKPSSNGQAERYVGTLKLSLRALHKHEAMLFLRKDIRTRTDLLLSKLKTKIQDKLRRDSSKFRDRKFDVADRVAVRVYTAADTRWKFGTIVSQDGVIQYTIDVQGALVKRNVDQIRPHPETAEDISEDLNKEFGLSSVQEAPSTDVAVRDISQSSVKEIDSGMRSPPVPERSFPRRSGRIRRPPERLVLSGGRRCGVFNCNQLKTSNCD</sequence>
<dbReference type="Gene3D" id="3.30.420.10">
    <property type="entry name" value="Ribonuclease H-like superfamily/Ribonuclease H"/>
    <property type="match status" value="1"/>
</dbReference>
<dbReference type="OrthoDB" id="6431001at2759"/>
<dbReference type="InterPro" id="IPR012337">
    <property type="entry name" value="RNaseH-like_sf"/>
</dbReference>
<dbReference type="EMBL" id="BMAO01007326">
    <property type="protein sequence ID" value="GFR15194.1"/>
    <property type="molecule type" value="Genomic_DNA"/>
</dbReference>